<dbReference type="EC" id="3.1.-.-" evidence="6"/>
<evidence type="ECO:0000259" key="8">
    <source>
        <dbReference type="Pfam" id="PF01850"/>
    </source>
</evidence>
<dbReference type="Gene3D" id="3.40.50.1010">
    <property type="entry name" value="5'-nuclease"/>
    <property type="match status" value="2"/>
</dbReference>
<reference evidence="9 10" key="1">
    <citation type="journal article" date="2019" name="Int. J. Syst. Evol. Microbiol.">
        <title>The Global Catalogue of Microorganisms (GCM) 10K type strain sequencing project: providing services to taxonomists for standard genome sequencing and annotation.</title>
        <authorList>
            <consortium name="The Broad Institute Genomics Platform"/>
            <consortium name="The Broad Institute Genome Sequencing Center for Infectious Disease"/>
            <person name="Wu L."/>
            <person name="Ma J."/>
        </authorList>
    </citation>
    <scope>NUCLEOTIDE SEQUENCE [LARGE SCALE GENOMIC DNA]</scope>
    <source>
        <strain evidence="9 10">JCM 15313</strain>
    </source>
</reference>
<comment type="caution">
    <text evidence="9">The sequence shown here is derived from an EMBL/GenBank/DDBJ whole genome shotgun (WGS) entry which is preliminary data.</text>
</comment>
<evidence type="ECO:0000313" key="10">
    <source>
        <dbReference type="Proteomes" id="UP001501585"/>
    </source>
</evidence>
<evidence type="ECO:0000313" key="9">
    <source>
        <dbReference type="EMBL" id="GAA1996105.1"/>
    </source>
</evidence>
<evidence type="ECO:0000256" key="1">
    <source>
        <dbReference type="ARBA" id="ARBA00022649"/>
    </source>
</evidence>
<evidence type="ECO:0000256" key="5">
    <source>
        <dbReference type="ARBA" id="ARBA00022842"/>
    </source>
</evidence>
<sequence length="371" mass="40136">MSVADAKFILSALDSGDKYHDSAVAWLSQQSQPVLVPVSAIATVSHVLDQSGHTEVEKEFLRELSREQIFSPVSHTQSDYARMAELVETYGRKEFGTSEAGVIAAAERLNDNQIASTRPDLFQAVHPRQVDYFTFPPRDQFEMPTGQDAVWPNQNDSEDRSADAAGPVTVVDTGILVSLANDGDRHHQVSEEWLRNSRGSLLIPGPVVGEAGFQIRGLSSRAQEVLFLHELGSSDTFKVINPEAEDYARMAELLSAHPEFKLGAVDASVISLAEKSNAQAVATVDSRDFGKIRQAIGATWDLPIQGAEQQSAKGKSSMPGMLAKSQKRSSKGNAKAKSGPAPGRENPFNSRVAAAVRAEQAAKGSGSRRRR</sequence>
<evidence type="ECO:0000256" key="7">
    <source>
        <dbReference type="SAM" id="MobiDB-lite"/>
    </source>
</evidence>
<keyword evidence="4 6" id="KW-0378">Hydrolase</keyword>
<comment type="cofactor">
    <cofactor evidence="6">
        <name>Mg(2+)</name>
        <dbReference type="ChEBI" id="CHEBI:18420"/>
    </cofactor>
</comment>
<gene>
    <name evidence="6" type="primary">vapC</name>
    <name evidence="9" type="ORF">GCM10009799_23340</name>
</gene>
<keyword evidence="10" id="KW-1185">Reference proteome</keyword>
<feature type="domain" description="PIN" evidence="8">
    <location>
        <begin position="4"/>
        <end position="114"/>
    </location>
</feature>
<evidence type="ECO:0000256" key="4">
    <source>
        <dbReference type="ARBA" id="ARBA00022801"/>
    </source>
</evidence>
<keyword evidence="5 6" id="KW-0460">Magnesium</keyword>
<protein>
    <recommendedName>
        <fullName evidence="6">Ribonuclease VapC</fullName>
        <shortName evidence="6">RNase VapC</shortName>
        <ecNumber evidence="6">3.1.-.-</ecNumber>
    </recommendedName>
    <alternativeName>
        <fullName evidence="6">Toxin VapC</fullName>
    </alternativeName>
</protein>
<dbReference type="RefSeq" id="WP_344162083.1">
    <property type="nucleotide sequence ID" value="NZ_BAAAPC010000008.1"/>
</dbReference>
<organism evidence="9 10">
    <name type="scientific">Nocardiopsis rhodophaea</name>
    <dbReference type="NCBI Taxonomy" id="280238"/>
    <lineage>
        <taxon>Bacteria</taxon>
        <taxon>Bacillati</taxon>
        <taxon>Actinomycetota</taxon>
        <taxon>Actinomycetes</taxon>
        <taxon>Streptosporangiales</taxon>
        <taxon>Nocardiopsidaceae</taxon>
        <taxon>Nocardiopsis</taxon>
    </lineage>
</organism>
<evidence type="ECO:0000256" key="3">
    <source>
        <dbReference type="ARBA" id="ARBA00022723"/>
    </source>
</evidence>
<keyword evidence="3 6" id="KW-0479">Metal-binding</keyword>
<dbReference type="InterPro" id="IPR029060">
    <property type="entry name" value="PIN-like_dom_sf"/>
</dbReference>
<dbReference type="EMBL" id="BAAAPC010000008">
    <property type="protein sequence ID" value="GAA1996105.1"/>
    <property type="molecule type" value="Genomic_DNA"/>
</dbReference>
<feature type="compositionally biased region" description="Low complexity" evidence="7">
    <location>
        <begin position="351"/>
        <end position="362"/>
    </location>
</feature>
<feature type="region of interest" description="Disordered" evidence="7">
    <location>
        <begin position="307"/>
        <end position="371"/>
    </location>
</feature>
<proteinExistence type="inferred from homology"/>
<dbReference type="SUPFAM" id="SSF88723">
    <property type="entry name" value="PIN domain-like"/>
    <property type="match status" value="2"/>
</dbReference>
<evidence type="ECO:0000256" key="2">
    <source>
        <dbReference type="ARBA" id="ARBA00022722"/>
    </source>
</evidence>
<dbReference type="Pfam" id="PF01850">
    <property type="entry name" value="PIN"/>
    <property type="match status" value="2"/>
</dbReference>
<dbReference type="Proteomes" id="UP001501585">
    <property type="component" value="Unassembled WGS sequence"/>
</dbReference>
<dbReference type="InterPro" id="IPR002716">
    <property type="entry name" value="PIN_dom"/>
</dbReference>
<keyword evidence="1 6" id="KW-1277">Toxin-antitoxin system</keyword>
<feature type="binding site" evidence="6">
    <location>
        <position position="172"/>
    </location>
    <ligand>
        <name>Mg(2+)</name>
        <dbReference type="ChEBI" id="CHEBI:18420"/>
    </ligand>
</feature>
<feature type="binding site" evidence="6">
    <location>
        <position position="266"/>
    </location>
    <ligand>
        <name>Mg(2+)</name>
        <dbReference type="ChEBI" id="CHEBI:18420"/>
    </ligand>
</feature>
<comment type="function">
    <text evidence="6">Toxic component of a toxin-antitoxin (TA) system. An RNase.</text>
</comment>
<feature type="domain" description="PIN" evidence="8">
    <location>
        <begin position="170"/>
        <end position="291"/>
    </location>
</feature>
<keyword evidence="6" id="KW-0800">Toxin</keyword>
<dbReference type="HAMAP" id="MF_00265">
    <property type="entry name" value="VapC_Nob1"/>
    <property type="match status" value="1"/>
</dbReference>
<dbReference type="InterPro" id="IPR022907">
    <property type="entry name" value="VapC_family"/>
</dbReference>
<evidence type="ECO:0000256" key="6">
    <source>
        <dbReference type="HAMAP-Rule" id="MF_00265"/>
    </source>
</evidence>
<keyword evidence="2 6" id="KW-0540">Nuclease</keyword>
<name>A0ABN2T0L7_9ACTN</name>
<accession>A0ABN2T0L7</accession>
<comment type="similarity">
    <text evidence="6">Belongs to the PINc/VapC protein family.</text>
</comment>